<comment type="similarity">
    <text evidence="2">Belongs to the RNase H family.</text>
</comment>
<evidence type="ECO:0000313" key="11">
    <source>
        <dbReference type="Proteomes" id="UP000630445"/>
    </source>
</evidence>
<dbReference type="GO" id="GO:0043137">
    <property type="term" value="P:DNA replication, removal of RNA primer"/>
    <property type="evidence" value="ECO:0007669"/>
    <property type="project" value="TreeGrafter"/>
</dbReference>
<dbReference type="PROSITE" id="PS50879">
    <property type="entry name" value="RNASE_H_1"/>
    <property type="match status" value="1"/>
</dbReference>
<dbReference type="PANTHER" id="PTHR10642:SF26">
    <property type="entry name" value="RIBONUCLEASE H1"/>
    <property type="match status" value="1"/>
</dbReference>
<dbReference type="EMBL" id="JACBAD010002128">
    <property type="protein sequence ID" value="KAF7113942.1"/>
    <property type="molecule type" value="Genomic_DNA"/>
</dbReference>
<evidence type="ECO:0000256" key="7">
    <source>
        <dbReference type="ARBA" id="ARBA00022801"/>
    </source>
</evidence>
<dbReference type="Gene3D" id="3.30.420.10">
    <property type="entry name" value="Ribonuclease H-like superfamily/Ribonuclease H"/>
    <property type="match status" value="1"/>
</dbReference>
<evidence type="ECO:0000313" key="9">
    <source>
        <dbReference type="EMBL" id="KAF7113942.1"/>
    </source>
</evidence>
<evidence type="ECO:0000313" key="10">
    <source>
        <dbReference type="EMBL" id="KAF7173179.1"/>
    </source>
</evidence>
<dbReference type="Pfam" id="PF00075">
    <property type="entry name" value="RNase_H"/>
    <property type="match status" value="1"/>
</dbReference>
<comment type="catalytic activity">
    <reaction evidence="1">
        <text>Endonucleolytic cleavage to 5'-phosphomonoester.</text>
        <dbReference type="EC" id="3.1.26.4"/>
    </reaction>
</comment>
<dbReference type="GO" id="GO:0046872">
    <property type="term" value="F:metal ion binding"/>
    <property type="evidence" value="ECO:0007669"/>
    <property type="project" value="UniProtKB-KW"/>
</dbReference>
<keyword evidence="5" id="KW-0479">Metal-binding</keyword>
<evidence type="ECO:0000256" key="1">
    <source>
        <dbReference type="ARBA" id="ARBA00000077"/>
    </source>
</evidence>
<dbReference type="EMBL" id="JACBAF010001791">
    <property type="protein sequence ID" value="KAF7173179.1"/>
    <property type="molecule type" value="Genomic_DNA"/>
</dbReference>
<protein>
    <recommendedName>
        <fullName evidence="3">ribonuclease H</fullName>
        <ecNumber evidence="3">3.1.26.4</ecNumber>
    </recommendedName>
</protein>
<organism evidence="9 11">
    <name type="scientific">Aspergillus hiratsukae</name>
    <dbReference type="NCBI Taxonomy" id="1194566"/>
    <lineage>
        <taxon>Eukaryota</taxon>
        <taxon>Fungi</taxon>
        <taxon>Dikarya</taxon>
        <taxon>Ascomycota</taxon>
        <taxon>Pezizomycotina</taxon>
        <taxon>Eurotiomycetes</taxon>
        <taxon>Eurotiomycetidae</taxon>
        <taxon>Eurotiales</taxon>
        <taxon>Aspergillaceae</taxon>
        <taxon>Aspergillus</taxon>
        <taxon>Aspergillus subgen. Fumigati</taxon>
    </lineage>
</organism>
<dbReference type="PANTHER" id="PTHR10642">
    <property type="entry name" value="RIBONUCLEASE H1"/>
    <property type="match status" value="1"/>
</dbReference>
<name>A0A8H6P011_9EURO</name>
<dbReference type="Proteomes" id="UP000662466">
    <property type="component" value="Unassembled WGS sequence"/>
</dbReference>
<accession>A0A8H6P011</accession>
<dbReference type="OrthoDB" id="5080849at2759"/>
<evidence type="ECO:0000256" key="4">
    <source>
        <dbReference type="ARBA" id="ARBA00022722"/>
    </source>
</evidence>
<keyword evidence="11" id="KW-1185">Reference proteome</keyword>
<dbReference type="GO" id="GO:0004523">
    <property type="term" value="F:RNA-DNA hybrid ribonuclease activity"/>
    <property type="evidence" value="ECO:0007669"/>
    <property type="project" value="UniProtKB-EC"/>
</dbReference>
<keyword evidence="7" id="KW-0378">Hydrolase</keyword>
<keyword evidence="4" id="KW-0540">Nuclease</keyword>
<dbReference type="EC" id="3.1.26.4" evidence="3"/>
<comment type="caution">
    <text evidence="9">The sequence shown here is derived from an EMBL/GenBank/DDBJ whole genome shotgun (WGS) entry which is preliminary data.</text>
</comment>
<dbReference type="InterPro" id="IPR002156">
    <property type="entry name" value="RNaseH_domain"/>
</dbReference>
<dbReference type="AlphaFoldDB" id="A0A8H6P011"/>
<evidence type="ECO:0000256" key="3">
    <source>
        <dbReference type="ARBA" id="ARBA00012180"/>
    </source>
</evidence>
<dbReference type="Proteomes" id="UP000630445">
    <property type="component" value="Unassembled WGS sequence"/>
</dbReference>
<dbReference type="InterPro" id="IPR050092">
    <property type="entry name" value="RNase_H"/>
</dbReference>
<feature type="domain" description="RNase H type-1" evidence="8">
    <location>
        <begin position="23"/>
        <end position="169"/>
    </location>
</feature>
<evidence type="ECO:0000256" key="2">
    <source>
        <dbReference type="ARBA" id="ARBA00005300"/>
    </source>
</evidence>
<evidence type="ECO:0000256" key="6">
    <source>
        <dbReference type="ARBA" id="ARBA00022759"/>
    </source>
</evidence>
<reference evidence="9" key="1">
    <citation type="submission" date="2020-06" db="EMBL/GenBank/DDBJ databases">
        <title>Draft genome sequences of strains closely related to Aspergillus parafelis and Aspergillus hiratsukae.</title>
        <authorList>
            <person name="Dos Santos R.A.C."/>
            <person name="Rivero-Menendez O."/>
            <person name="Steenwyk J.L."/>
            <person name="Mead M.E."/>
            <person name="Goldman G.H."/>
            <person name="Alastruey-Izquierdo A."/>
            <person name="Rokas A."/>
        </authorList>
    </citation>
    <scope>NUCLEOTIDE SEQUENCE</scope>
    <source>
        <strain evidence="9">CNM-CM5793</strain>
        <strain evidence="10">CNM-CM6106</strain>
    </source>
</reference>
<dbReference type="InterPro" id="IPR036397">
    <property type="entry name" value="RNaseH_sf"/>
</dbReference>
<gene>
    <name evidence="9" type="ORF">CNMCM5793_006125</name>
    <name evidence="10" type="ORF">CNMCM6106_007317</name>
</gene>
<dbReference type="SUPFAM" id="SSF53098">
    <property type="entry name" value="Ribonuclease H-like"/>
    <property type="match status" value="1"/>
</dbReference>
<proteinExistence type="inferred from homology"/>
<evidence type="ECO:0000256" key="5">
    <source>
        <dbReference type="ARBA" id="ARBA00022723"/>
    </source>
</evidence>
<sequence>MYIEPPLPPLRMLPTDRGKHLPSPLEVTVYSDGSRTDQGAGYGYAIYYGPILLTQGFGPAGARTEVYDAEIMGAVEGLRAAVSQDCTKFTTQINILLDNLAAASLLADGRPAPHKQGLTDTFHQLSAQWDSLPSLLSIPCKPVRVCWVPGHSGVAGNELTDELAKKGASIASPDIPPSPSFLRREVKQQIRADTCVAYFRGAPQAYCDLDIKPHTKGSRDKEHKLPHWVLGRLIATHTGHRDFAAYHERFQHANYLATYPYKRQKSPVYFFFYPHTRKH</sequence>
<evidence type="ECO:0000259" key="8">
    <source>
        <dbReference type="PROSITE" id="PS50879"/>
    </source>
</evidence>
<dbReference type="InterPro" id="IPR012337">
    <property type="entry name" value="RNaseH-like_sf"/>
</dbReference>
<dbReference type="GO" id="GO:0003676">
    <property type="term" value="F:nucleic acid binding"/>
    <property type="evidence" value="ECO:0007669"/>
    <property type="project" value="InterPro"/>
</dbReference>
<keyword evidence="6" id="KW-0255">Endonuclease</keyword>
<dbReference type="CDD" id="cd09276">
    <property type="entry name" value="Rnase_HI_RT_non_LTR"/>
    <property type="match status" value="1"/>
</dbReference>